<comment type="similarity">
    <text evidence="2 10 11">Belongs to the TonB-dependent receptor family.</text>
</comment>
<keyword evidence="9 10" id="KW-0998">Cell outer membrane</keyword>
<evidence type="ECO:0000256" key="6">
    <source>
        <dbReference type="ARBA" id="ARBA00023077"/>
    </source>
</evidence>
<evidence type="ECO:0000259" key="14">
    <source>
        <dbReference type="Pfam" id="PF07715"/>
    </source>
</evidence>
<evidence type="ECO:0000313" key="15">
    <source>
        <dbReference type="EMBL" id="PND39296.1"/>
    </source>
</evidence>
<dbReference type="InterPro" id="IPR037066">
    <property type="entry name" value="Plug_dom_sf"/>
</dbReference>
<dbReference type="InterPro" id="IPR000531">
    <property type="entry name" value="Beta-barrel_TonB"/>
</dbReference>
<reference evidence="15 16" key="1">
    <citation type="submission" date="2018-01" db="EMBL/GenBank/DDBJ databases">
        <title>Draft genome sequence of Paucibacter aquatile CR182 isolated from freshwater of the Nakdong River.</title>
        <authorList>
            <person name="Choi A."/>
            <person name="Chung E.J."/>
        </authorList>
    </citation>
    <scope>NUCLEOTIDE SEQUENCE [LARGE SCALE GENOMIC DNA]</scope>
    <source>
        <strain evidence="15 16">CR182</strain>
    </source>
</reference>
<dbReference type="Pfam" id="PF00593">
    <property type="entry name" value="TonB_dep_Rec_b-barrel"/>
    <property type="match status" value="1"/>
</dbReference>
<protein>
    <recommendedName>
        <fullName evidence="17">TonB-dependent receptor</fullName>
    </recommendedName>
</protein>
<name>A0A2N8L0S7_9BURK</name>
<evidence type="ECO:0000313" key="16">
    <source>
        <dbReference type="Proteomes" id="UP000235916"/>
    </source>
</evidence>
<organism evidence="15 16">
    <name type="scientific">Kinneretia aquatilis</name>
    <dbReference type="NCBI Taxonomy" id="2070761"/>
    <lineage>
        <taxon>Bacteria</taxon>
        <taxon>Pseudomonadati</taxon>
        <taxon>Pseudomonadota</taxon>
        <taxon>Betaproteobacteria</taxon>
        <taxon>Burkholderiales</taxon>
        <taxon>Sphaerotilaceae</taxon>
        <taxon>Roseateles</taxon>
    </lineage>
</organism>
<feature type="domain" description="TonB-dependent receptor plug" evidence="14">
    <location>
        <begin position="47"/>
        <end position="161"/>
    </location>
</feature>
<comment type="subcellular location">
    <subcellularLocation>
        <location evidence="1 10">Cell outer membrane</location>
        <topology evidence="1 10">Multi-pass membrane protein</topology>
    </subcellularLocation>
</comment>
<evidence type="ECO:0000256" key="4">
    <source>
        <dbReference type="ARBA" id="ARBA00022452"/>
    </source>
</evidence>
<accession>A0A2N8L0S7</accession>
<dbReference type="Proteomes" id="UP000235916">
    <property type="component" value="Unassembled WGS sequence"/>
</dbReference>
<dbReference type="OrthoDB" id="9764669at2"/>
<feature type="signal peptide" evidence="12">
    <location>
        <begin position="1"/>
        <end position="27"/>
    </location>
</feature>
<dbReference type="Pfam" id="PF07715">
    <property type="entry name" value="Plug"/>
    <property type="match status" value="1"/>
</dbReference>
<evidence type="ECO:0000256" key="9">
    <source>
        <dbReference type="ARBA" id="ARBA00023237"/>
    </source>
</evidence>
<dbReference type="Gene3D" id="2.40.170.20">
    <property type="entry name" value="TonB-dependent receptor, beta-barrel domain"/>
    <property type="match status" value="1"/>
</dbReference>
<evidence type="ECO:0000256" key="7">
    <source>
        <dbReference type="ARBA" id="ARBA00023136"/>
    </source>
</evidence>
<sequence>MLKQKRLCTALAYVYAGGMSLMAPALAQESLERVSVTGSSIKRLDSETALPVSVITREQIDKSGATSVEDLLRRVSASAAAFSDATQGVGYATSNANMRGLGANSTLVLLNGRRLANHPFGSIGGNVSVDLNSIPFAAIERVEVLRDGASAVYGTDAVGGVINFITRRDYKRGEVSLRYGTTSANIGGSEKGASLSLGLGDYNSDKFNLLVTANLQKNTRLRAVDQKLYNRFDEIADAGAPTSGRSFPGRLVDFNITPGAYPELNPGAAFSACDPESTVLQTLAATTPNGTAKKRCRFIYAAVLDNLPDQDKGDLFGRLSFKIDQNHEVFAEASYARAHGIGRIAPVPIDSTAGHFDRKTGEYPSFKMPTSSPYFPRDLLTKLGYTAATWDPDGDGFTEVALRAVPLGNRINDNTNEQTRLVLGARGMLSGWDYDSGLTLSQAKGSLSYENYVHEGRFITALATGNINPFGASTDMAAWNSARMEGAMRRSKARTLGFDAKASRDLFEMAGGAAALAVGLDLRHEKADDQPVNPDYAAGLHVGGEGTVPATAASRSISAVFTEMSLPFAKGWEGTLAARFDKYSDFGSTFNPRVALRFQPSKEVMFRGSFGTGFRAPTLWDVHSPAAFTNTANPATDKNCPAAMLADEDPRCVDNQFNVLNTASANLKAERSRQYTLGMVFEPSKGLSATVDYWAISKTDQISQIGGDAILSNDYLLNLYASRVHRITTGANAGIISYIDTPIENLGKLKTSGLDVDLRGSWKLADMGMFNAGITGTYVAQWKRQVGKDTPYISYVGTAGDGAVVQPVPRWQHTAFFEWQTGNWALGLENVYIKGWTESAKQVYNNVGGSSAHDVKDSSRWNLSTSYKGFKDLTLRLGIRNLGDSEPPYTAVPSYGSHAAGYAGSFVDPRGRFWYFSAGYQFK</sequence>
<dbReference type="EMBL" id="POSP01000003">
    <property type="protein sequence ID" value="PND39296.1"/>
    <property type="molecule type" value="Genomic_DNA"/>
</dbReference>
<dbReference type="InterPro" id="IPR036942">
    <property type="entry name" value="Beta-barrel_TonB_sf"/>
</dbReference>
<evidence type="ECO:0000256" key="2">
    <source>
        <dbReference type="ARBA" id="ARBA00009810"/>
    </source>
</evidence>
<dbReference type="RefSeq" id="WP_102769214.1">
    <property type="nucleotide sequence ID" value="NZ_POSP01000003.1"/>
</dbReference>
<keyword evidence="6 11" id="KW-0798">TonB box</keyword>
<keyword evidence="16" id="KW-1185">Reference proteome</keyword>
<keyword evidence="12" id="KW-0732">Signal</keyword>
<dbReference type="AlphaFoldDB" id="A0A2N8L0S7"/>
<keyword evidence="4 10" id="KW-1134">Transmembrane beta strand</keyword>
<dbReference type="PROSITE" id="PS52016">
    <property type="entry name" value="TONB_DEPENDENT_REC_3"/>
    <property type="match status" value="1"/>
</dbReference>
<evidence type="ECO:0000259" key="13">
    <source>
        <dbReference type="Pfam" id="PF00593"/>
    </source>
</evidence>
<evidence type="ECO:0000256" key="1">
    <source>
        <dbReference type="ARBA" id="ARBA00004571"/>
    </source>
</evidence>
<dbReference type="Gene3D" id="2.170.130.10">
    <property type="entry name" value="TonB-dependent receptor, plug domain"/>
    <property type="match status" value="1"/>
</dbReference>
<gene>
    <name evidence="15" type="ORF">C1O66_18355</name>
</gene>
<keyword evidence="3 10" id="KW-0813">Transport</keyword>
<evidence type="ECO:0000256" key="10">
    <source>
        <dbReference type="PROSITE-ProRule" id="PRU01360"/>
    </source>
</evidence>
<proteinExistence type="inferred from homology"/>
<dbReference type="GO" id="GO:0009279">
    <property type="term" value="C:cell outer membrane"/>
    <property type="evidence" value="ECO:0007669"/>
    <property type="project" value="UniProtKB-SubCell"/>
</dbReference>
<keyword evidence="5 10" id="KW-0812">Transmembrane</keyword>
<evidence type="ECO:0000256" key="3">
    <source>
        <dbReference type="ARBA" id="ARBA00022448"/>
    </source>
</evidence>
<evidence type="ECO:0000256" key="12">
    <source>
        <dbReference type="SAM" id="SignalP"/>
    </source>
</evidence>
<dbReference type="PANTHER" id="PTHR47234">
    <property type="match status" value="1"/>
</dbReference>
<evidence type="ECO:0000256" key="5">
    <source>
        <dbReference type="ARBA" id="ARBA00022692"/>
    </source>
</evidence>
<dbReference type="PANTHER" id="PTHR47234:SF2">
    <property type="entry name" value="TONB-DEPENDENT RECEPTOR"/>
    <property type="match status" value="1"/>
</dbReference>
<dbReference type="InterPro" id="IPR012910">
    <property type="entry name" value="Plug_dom"/>
</dbReference>
<feature type="domain" description="TonB-dependent receptor-like beta-barrel" evidence="13">
    <location>
        <begin position="406"/>
        <end position="882"/>
    </location>
</feature>
<dbReference type="CDD" id="cd01347">
    <property type="entry name" value="ligand_gated_channel"/>
    <property type="match status" value="1"/>
</dbReference>
<keyword evidence="8" id="KW-0675">Receptor</keyword>
<evidence type="ECO:0000256" key="11">
    <source>
        <dbReference type="RuleBase" id="RU003357"/>
    </source>
</evidence>
<evidence type="ECO:0008006" key="17">
    <source>
        <dbReference type="Google" id="ProtNLM"/>
    </source>
</evidence>
<keyword evidence="7 10" id="KW-0472">Membrane</keyword>
<comment type="caution">
    <text evidence="15">The sequence shown here is derived from an EMBL/GenBank/DDBJ whole genome shotgun (WGS) entry which is preliminary data.</text>
</comment>
<dbReference type="SUPFAM" id="SSF56935">
    <property type="entry name" value="Porins"/>
    <property type="match status" value="1"/>
</dbReference>
<feature type="chain" id="PRO_5014698896" description="TonB-dependent receptor" evidence="12">
    <location>
        <begin position="28"/>
        <end position="923"/>
    </location>
</feature>
<evidence type="ECO:0000256" key="8">
    <source>
        <dbReference type="ARBA" id="ARBA00023170"/>
    </source>
</evidence>
<dbReference type="InterPro" id="IPR039426">
    <property type="entry name" value="TonB-dep_rcpt-like"/>
</dbReference>